<dbReference type="InterPro" id="IPR002763">
    <property type="entry name" value="DUF72"/>
</dbReference>
<organism evidence="1 2">
    <name type="scientific">Actinoplanes auranticolor</name>
    <dbReference type="NCBI Taxonomy" id="47988"/>
    <lineage>
        <taxon>Bacteria</taxon>
        <taxon>Bacillati</taxon>
        <taxon>Actinomycetota</taxon>
        <taxon>Actinomycetes</taxon>
        <taxon>Micromonosporales</taxon>
        <taxon>Micromonosporaceae</taxon>
        <taxon>Actinoplanes</taxon>
    </lineage>
</organism>
<dbReference type="PANTHER" id="PTHR30348:SF4">
    <property type="entry name" value="DUF72 DOMAIN-CONTAINING PROTEIN"/>
    <property type="match status" value="1"/>
</dbReference>
<name>A0A919VK94_9ACTN</name>
<dbReference type="AlphaFoldDB" id="A0A919VK94"/>
<dbReference type="Gene3D" id="3.20.20.410">
    <property type="entry name" value="Protein of unknown function UPF0759"/>
    <property type="match status" value="1"/>
</dbReference>
<gene>
    <name evidence="1" type="ORF">Aau02nite_22640</name>
</gene>
<dbReference type="Pfam" id="PF01904">
    <property type="entry name" value="DUF72"/>
    <property type="match status" value="1"/>
</dbReference>
<dbReference type="SUPFAM" id="SSF117396">
    <property type="entry name" value="TM1631-like"/>
    <property type="match status" value="1"/>
</dbReference>
<dbReference type="RefSeq" id="WP_212988288.1">
    <property type="nucleotide sequence ID" value="NZ_BAABEA010000009.1"/>
</dbReference>
<comment type="caution">
    <text evidence="1">The sequence shown here is derived from an EMBL/GenBank/DDBJ whole genome shotgun (WGS) entry which is preliminary data.</text>
</comment>
<accession>A0A919VK94</accession>
<proteinExistence type="predicted"/>
<evidence type="ECO:0008006" key="3">
    <source>
        <dbReference type="Google" id="ProtNLM"/>
    </source>
</evidence>
<dbReference type="EMBL" id="BOQL01000018">
    <property type="protein sequence ID" value="GIM66328.1"/>
    <property type="molecule type" value="Genomic_DNA"/>
</dbReference>
<reference evidence="1" key="1">
    <citation type="submission" date="2021-03" db="EMBL/GenBank/DDBJ databases">
        <title>Whole genome shotgun sequence of Actinoplanes auranticolor NBRC 12245.</title>
        <authorList>
            <person name="Komaki H."/>
            <person name="Tamura T."/>
        </authorList>
    </citation>
    <scope>NUCLEOTIDE SEQUENCE</scope>
    <source>
        <strain evidence="1">NBRC 12245</strain>
    </source>
</reference>
<dbReference type="PANTHER" id="PTHR30348">
    <property type="entry name" value="UNCHARACTERIZED PROTEIN YECE"/>
    <property type="match status" value="1"/>
</dbReference>
<evidence type="ECO:0000313" key="1">
    <source>
        <dbReference type="EMBL" id="GIM66328.1"/>
    </source>
</evidence>
<keyword evidence="2" id="KW-1185">Reference proteome</keyword>
<evidence type="ECO:0000313" key="2">
    <source>
        <dbReference type="Proteomes" id="UP000681340"/>
    </source>
</evidence>
<dbReference type="Proteomes" id="UP000681340">
    <property type="component" value="Unassembled WGS sequence"/>
</dbReference>
<sequence length="261" mass="29133">MTPVKVGLCGAGTALTTYAQRFRVLEVQQTFYEPPREATLRRWRAGVPPAFEFTMKAWQLITHEARSSTYRRLRTPLSAEERSQVGGFRWTPVVARAWETTLGCAAILQATAILLQCPASFRPTEPAIAQLREFMSRARRPSGVRLVWEPRGPWPDEVVRGLCEELDLTHAADPFLRPSLTPTAYYRLHGITGARHVYTDAELTQLAETVDAGPAYVMFNNLPRAADAWRFSRLVRGDGGEELSGDRIALLGRGAADDHQA</sequence>
<dbReference type="InterPro" id="IPR036520">
    <property type="entry name" value="UPF0759_sf"/>
</dbReference>
<protein>
    <recommendedName>
        <fullName evidence="3">DUF72 domain-containing protein</fullName>
    </recommendedName>
</protein>